<proteinExistence type="predicted"/>
<dbReference type="Gene3D" id="2.30.42.10">
    <property type="match status" value="1"/>
</dbReference>
<evidence type="ECO:0008006" key="3">
    <source>
        <dbReference type="Google" id="ProtNLM"/>
    </source>
</evidence>
<evidence type="ECO:0000313" key="2">
    <source>
        <dbReference type="EMBL" id="CAE2268689.1"/>
    </source>
</evidence>
<feature type="region of interest" description="Disordered" evidence="1">
    <location>
        <begin position="220"/>
        <end position="328"/>
    </location>
</feature>
<dbReference type="AlphaFoldDB" id="A0A7S4N696"/>
<gene>
    <name evidence="2" type="ORF">GTHE00462_LOCUS6557</name>
</gene>
<organism evidence="2">
    <name type="scientific">Guillardia theta</name>
    <name type="common">Cryptophyte</name>
    <name type="synonym">Cryptomonas phi</name>
    <dbReference type="NCBI Taxonomy" id="55529"/>
    <lineage>
        <taxon>Eukaryota</taxon>
        <taxon>Cryptophyceae</taxon>
        <taxon>Pyrenomonadales</taxon>
        <taxon>Geminigeraceae</taxon>
        <taxon>Guillardia</taxon>
    </lineage>
</organism>
<dbReference type="SUPFAM" id="SSF50156">
    <property type="entry name" value="PDZ domain-like"/>
    <property type="match status" value="1"/>
</dbReference>
<sequence>MYDKMDFWKYLVGICSGHKLEAAGHGKSIEANEEERARSMRHSVGQVTRERKVCCLGLELGESKTGSIVVMRVFSDNVEFHQNKVEAGDRLLAVDSNIVKGYDLDVVAALLEGPAETAVNLHLARPLHGRGGESFDFVFVTLIRDNSIIESKFSSSSFNLKAVPTVPPIYADIISYGSLNYQSKTRGSKASHRQDPFLYEDRITQMKFVEAGEAARRKYQVNMAQSQHRRAVSVQDVRNKQLRSRNLSSDDELKSTVYSQHSHQGSSQETALRPEDMPIWFSARKSRAEDRTSVEGSINKQLHFDDSSTASSETSPHGQSINSIGSPF</sequence>
<name>A0A7S4N696_GUITH</name>
<dbReference type="EMBL" id="HBKN01008358">
    <property type="protein sequence ID" value="CAE2268689.1"/>
    <property type="molecule type" value="Transcribed_RNA"/>
</dbReference>
<accession>A0A7S4N696</accession>
<evidence type="ECO:0000256" key="1">
    <source>
        <dbReference type="SAM" id="MobiDB-lite"/>
    </source>
</evidence>
<feature type="compositionally biased region" description="Polar residues" evidence="1">
    <location>
        <begin position="307"/>
        <end position="328"/>
    </location>
</feature>
<feature type="compositionally biased region" description="Polar residues" evidence="1">
    <location>
        <begin position="256"/>
        <end position="270"/>
    </location>
</feature>
<protein>
    <recommendedName>
        <fullName evidence="3">PDZ domain-containing protein</fullName>
    </recommendedName>
</protein>
<dbReference type="InterPro" id="IPR036034">
    <property type="entry name" value="PDZ_sf"/>
</dbReference>
<reference evidence="2" key="1">
    <citation type="submission" date="2021-01" db="EMBL/GenBank/DDBJ databases">
        <authorList>
            <person name="Corre E."/>
            <person name="Pelletier E."/>
            <person name="Niang G."/>
            <person name="Scheremetjew M."/>
            <person name="Finn R."/>
            <person name="Kale V."/>
            <person name="Holt S."/>
            <person name="Cochrane G."/>
            <person name="Meng A."/>
            <person name="Brown T."/>
            <person name="Cohen L."/>
        </authorList>
    </citation>
    <scope>NUCLEOTIDE SEQUENCE</scope>
    <source>
        <strain evidence="2">CCMP 2712</strain>
    </source>
</reference>